<dbReference type="AlphaFoldDB" id="A0A1V8M646"/>
<keyword evidence="1" id="KW-0812">Transmembrane</keyword>
<dbReference type="SUPFAM" id="SSF55073">
    <property type="entry name" value="Nucleotide cyclase"/>
    <property type="match status" value="1"/>
</dbReference>
<feature type="domain" description="EAL" evidence="2">
    <location>
        <begin position="403"/>
        <end position="634"/>
    </location>
</feature>
<dbReference type="PANTHER" id="PTHR33121:SF79">
    <property type="entry name" value="CYCLIC DI-GMP PHOSPHODIESTERASE PDED-RELATED"/>
    <property type="match status" value="1"/>
</dbReference>
<reference evidence="4 5" key="1">
    <citation type="submission" date="2015-12" db="EMBL/GenBank/DDBJ databases">
        <authorList>
            <person name="Shamseldin A."/>
            <person name="Moawad H."/>
            <person name="Abd El-Rahim W.M."/>
            <person name="Sadowsky M.J."/>
        </authorList>
    </citation>
    <scope>NUCLEOTIDE SEQUENCE [LARGE SCALE GENOMIC DNA]</scope>
    <source>
        <strain evidence="4 5">WF1</strain>
    </source>
</reference>
<name>A0A1V8M646_9GAMM</name>
<dbReference type="Pfam" id="PF00563">
    <property type="entry name" value="EAL"/>
    <property type="match status" value="1"/>
</dbReference>
<evidence type="ECO:0000313" key="5">
    <source>
        <dbReference type="Proteomes" id="UP000191980"/>
    </source>
</evidence>
<keyword evidence="5" id="KW-1185">Reference proteome</keyword>
<dbReference type="SUPFAM" id="SSF141868">
    <property type="entry name" value="EAL domain-like"/>
    <property type="match status" value="1"/>
</dbReference>
<accession>A0A1V8M646</accession>
<protein>
    <submittedName>
        <fullName evidence="4">Signal protein</fullName>
    </submittedName>
</protein>
<dbReference type="Pfam" id="PF16448">
    <property type="entry name" value="LapD_MoxY_N"/>
    <property type="match status" value="1"/>
</dbReference>
<dbReference type="PROSITE" id="PS50883">
    <property type="entry name" value="EAL"/>
    <property type="match status" value="1"/>
</dbReference>
<dbReference type="Pfam" id="PF00990">
    <property type="entry name" value="GGDEF"/>
    <property type="match status" value="1"/>
</dbReference>
<dbReference type="InterPro" id="IPR032244">
    <property type="entry name" value="LapD_MoxY_N"/>
</dbReference>
<dbReference type="PROSITE" id="PS50890">
    <property type="entry name" value="PUA"/>
    <property type="match status" value="1"/>
</dbReference>
<dbReference type="STRING" id="1420851.AU255_03950"/>
<dbReference type="RefSeq" id="WP_080521675.1">
    <property type="nucleotide sequence ID" value="NZ_LPUF01000001.1"/>
</dbReference>
<dbReference type="Gene3D" id="3.30.110.200">
    <property type="match status" value="1"/>
</dbReference>
<dbReference type="OrthoDB" id="5894408at2"/>
<evidence type="ECO:0000259" key="3">
    <source>
        <dbReference type="PROSITE" id="PS50887"/>
    </source>
</evidence>
<comment type="caution">
    <text evidence="4">The sequence shown here is derived from an EMBL/GenBank/DDBJ whole genome shotgun (WGS) entry which is preliminary data.</text>
</comment>
<dbReference type="PROSITE" id="PS50887">
    <property type="entry name" value="GGDEF"/>
    <property type="match status" value="1"/>
</dbReference>
<organism evidence="4 5">
    <name type="scientific">Methyloprofundus sedimenti</name>
    <dbReference type="NCBI Taxonomy" id="1420851"/>
    <lineage>
        <taxon>Bacteria</taxon>
        <taxon>Pseudomonadati</taxon>
        <taxon>Pseudomonadota</taxon>
        <taxon>Gammaproteobacteria</taxon>
        <taxon>Methylococcales</taxon>
        <taxon>Methylococcaceae</taxon>
        <taxon>Methyloprofundus</taxon>
    </lineage>
</organism>
<feature type="domain" description="GGDEF" evidence="3">
    <location>
        <begin position="263"/>
        <end position="396"/>
    </location>
</feature>
<dbReference type="InterPro" id="IPR042461">
    <property type="entry name" value="LapD_MoxY_peri_C"/>
</dbReference>
<dbReference type="InterPro" id="IPR043128">
    <property type="entry name" value="Rev_trsase/Diguanyl_cyclase"/>
</dbReference>
<dbReference type="InterPro" id="IPR029787">
    <property type="entry name" value="Nucleotide_cyclase"/>
</dbReference>
<dbReference type="InterPro" id="IPR035919">
    <property type="entry name" value="EAL_sf"/>
</dbReference>
<dbReference type="SMART" id="SM00052">
    <property type="entry name" value="EAL"/>
    <property type="match status" value="1"/>
</dbReference>
<keyword evidence="1" id="KW-1133">Transmembrane helix</keyword>
<sequence length="634" mass="71676">MSLSKQLLVLISALFLMIFSVNIILSINNSRSYLEGEAKIHAQDTATSLGLSLSPYMHNETDPVIKTIMNAIFDRGYYQQIRLLNVEDQVLVTLSNKKVFEGVPDWFVKLIPMKTVVAESEISTSWSISGMIYVTLNPSYAYLKLYQQAVRSFYYSLSAFILSISLLFLLLRITLSPLKKINQMALNIAKGHFQVIEHLPWTTEVRNVTLSMNIMSSKLAAVINNLNTKLDGIGRKLQQDELTGLNKKESFHTEMERLRVSGIDAFVMFIKIDQLSALALKLNDASIDQFINEFADILIRVTEQTNQGEILAYRFGGSKFALLMQQATQKQAEQVALQLSHYFSELGKKHQQADIAHIGVTAVNHLNSSESILLAANEAYKQARLIANNGYYIRTRGDQAKDIEEWKNLIFKIVDDQSYQLNFIGQTEDFPTGQLLMEEVFTQAFDAQGKLIAIGTFVSIAEQLEKIADLDQGIGLKVIEYIKTNNIRHAIAINLSINTIKNIAFRSWLSSVLMRNKKISQQLVFSISAYAVTKEVKVYQEFIDFLHKLNARVMIKRFDTQSMSAEVIEELRPDFIRLSRDLSEGIAKDQEKKAFVETILAIGELLDIDILAENIQAEDDYIYIKNSGIAGASR</sequence>
<gene>
    <name evidence="4" type="ORF">AU255_03950</name>
</gene>
<feature type="transmembrane region" description="Helical" evidence="1">
    <location>
        <begin position="153"/>
        <end position="175"/>
    </location>
</feature>
<dbReference type="GO" id="GO:0071111">
    <property type="term" value="F:cyclic-guanylate-specific phosphodiesterase activity"/>
    <property type="evidence" value="ECO:0007669"/>
    <property type="project" value="InterPro"/>
</dbReference>
<dbReference type="InterPro" id="IPR000160">
    <property type="entry name" value="GGDEF_dom"/>
</dbReference>
<dbReference type="SMART" id="SM00267">
    <property type="entry name" value="GGDEF"/>
    <property type="match status" value="1"/>
</dbReference>
<dbReference type="PANTHER" id="PTHR33121">
    <property type="entry name" value="CYCLIC DI-GMP PHOSPHODIESTERASE PDEF"/>
    <property type="match status" value="1"/>
</dbReference>
<proteinExistence type="predicted"/>
<evidence type="ECO:0000313" key="4">
    <source>
        <dbReference type="EMBL" id="OQK17060.1"/>
    </source>
</evidence>
<dbReference type="EMBL" id="LPUF01000001">
    <property type="protein sequence ID" value="OQK17060.1"/>
    <property type="molecule type" value="Genomic_DNA"/>
</dbReference>
<dbReference type="InterPro" id="IPR050706">
    <property type="entry name" value="Cyclic-di-GMP_PDE-like"/>
</dbReference>
<keyword evidence="1" id="KW-0472">Membrane</keyword>
<dbReference type="Gene3D" id="3.30.70.270">
    <property type="match status" value="1"/>
</dbReference>
<evidence type="ECO:0000256" key="1">
    <source>
        <dbReference type="SAM" id="Phobius"/>
    </source>
</evidence>
<dbReference type="Gene3D" id="6.20.270.20">
    <property type="entry name" value="LapD/MoxY periplasmic domain"/>
    <property type="match status" value="1"/>
</dbReference>
<dbReference type="Proteomes" id="UP000191980">
    <property type="component" value="Unassembled WGS sequence"/>
</dbReference>
<dbReference type="InterPro" id="IPR001633">
    <property type="entry name" value="EAL_dom"/>
</dbReference>
<evidence type="ECO:0000259" key="2">
    <source>
        <dbReference type="PROSITE" id="PS50883"/>
    </source>
</evidence>
<feature type="transmembrane region" description="Helical" evidence="1">
    <location>
        <begin position="7"/>
        <end position="27"/>
    </location>
</feature>
<dbReference type="Gene3D" id="3.20.20.450">
    <property type="entry name" value="EAL domain"/>
    <property type="match status" value="1"/>
</dbReference>